<dbReference type="SUPFAM" id="SSF55811">
    <property type="entry name" value="Nudix"/>
    <property type="match status" value="1"/>
</dbReference>
<dbReference type="PROSITE" id="PS51462">
    <property type="entry name" value="NUDIX"/>
    <property type="match status" value="1"/>
</dbReference>
<comment type="caution">
    <text evidence="3">The sequence shown here is derived from an EMBL/GenBank/DDBJ whole genome shotgun (WGS) entry which is preliminary data.</text>
</comment>
<evidence type="ECO:0000313" key="3">
    <source>
        <dbReference type="EMBL" id="MBX8631557.1"/>
    </source>
</evidence>
<dbReference type="InterPro" id="IPR000086">
    <property type="entry name" value="NUDIX_hydrolase_dom"/>
</dbReference>
<dbReference type="Proteomes" id="UP000716004">
    <property type="component" value="Unassembled WGS sequence"/>
</dbReference>
<proteinExistence type="predicted"/>
<reference evidence="3" key="1">
    <citation type="submission" date="2021-04" db="EMBL/GenBank/DDBJ databases">
        <title>Genomic insights into ecological role and evolution of a novel Thermoplasmata order Candidatus Sysuiplasmatales.</title>
        <authorList>
            <person name="Yuan Y."/>
        </authorList>
    </citation>
    <scope>NUCLEOTIDE SEQUENCE</scope>
    <source>
        <strain evidence="3">YP2-bin.285</strain>
    </source>
</reference>
<dbReference type="InterPro" id="IPR015797">
    <property type="entry name" value="NUDIX_hydrolase-like_dom_sf"/>
</dbReference>
<evidence type="ECO:0000256" key="1">
    <source>
        <dbReference type="SAM" id="MobiDB-lite"/>
    </source>
</evidence>
<evidence type="ECO:0000259" key="2">
    <source>
        <dbReference type="PROSITE" id="PS51462"/>
    </source>
</evidence>
<dbReference type="AlphaFoldDB" id="A0A8J8CFH6"/>
<name>A0A8J8CFH6_9ARCH</name>
<dbReference type="Gene3D" id="3.90.79.10">
    <property type="entry name" value="Nucleoside Triphosphate Pyrophosphohydrolase"/>
    <property type="match status" value="1"/>
</dbReference>
<protein>
    <recommendedName>
        <fullName evidence="2">Nudix hydrolase domain-containing protein</fullName>
    </recommendedName>
</protein>
<feature type="compositionally biased region" description="Basic residues" evidence="1">
    <location>
        <begin position="171"/>
        <end position="198"/>
    </location>
</feature>
<accession>A0A8J8CFH6</accession>
<feature type="region of interest" description="Disordered" evidence="1">
    <location>
        <begin position="166"/>
        <end position="198"/>
    </location>
</feature>
<sequence length="198" mass="22346">MEPRKKALFREGNVNPGGTCLSSFVVVSSGNNILVGKPSKPEVWSERFFVDEAYAPKIVESGKYVLPASHLAWFESPEDAAFRVLREMVNIDIPRSRVRLVDVQSHAGDGAVDDSSHWDICFVYQAELPKGYEKRLKPPEWFSEFGLRPKNRLKQDDFARGHGHVLEAARSKIRATPKPKPKMKTSARRASGGKRRKK</sequence>
<feature type="domain" description="Nudix hydrolase" evidence="2">
    <location>
        <begin position="16"/>
        <end position="171"/>
    </location>
</feature>
<organism evidence="3 4">
    <name type="scientific">Candidatus Sysuiplasma superficiale</name>
    <dbReference type="NCBI Taxonomy" id="2823368"/>
    <lineage>
        <taxon>Archaea</taxon>
        <taxon>Methanobacteriati</taxon>
        <taxon>Thermoplasmatota</taxon>
        <taxon>Thermoplasmata</taxon>
        <taxon>Candidatus Sysuiplasmatales</taxon>
        <taxon>Candidatus Sysuiplasmataceae</taxon>
        <taxon>Candidatus Sysuiplasma</taxon>
    </lineage>
</organism>
<gene>
    <name evidence="3" type="ORF">J9259_03415</name>
</gene>
<evidence type="ECO:0000313" key="4">
    <source>
        <dbReference type="Proteomes" id="UP000716004"/>
    </source>
</evidence>
<dbReference type="EMBL" id="JAGVSJ010000005">
    <property type="protein sequence ID" value="MBX8631557.1"/>
    <property type="molecule type" value="Genomic_DNA"/>
</dbReference>